<dbReference type="SUPFAM" id="SSF118203">
    <property type="entry name" value="Vacuolar ATP synthase subunit C"/>
    <property type="match status" value="1"/>
</dbReference>
<dbReference type="GO" id="GO:0000221">
    <property type="term" value="C:vacuolar proton-transporting V-type ATPase, V1 domain"/>
    <property type="evidence" value="ECO:0007669"/>
    <property type="project" value="TreeGrafter"/>
</dbReference>
<keyword evidence="2 6" id="KW-0813">Transport</keyword>
<evidence type="ECO:0000256" key="1">
    <source>
        <dbReference type="ARBA" id="ARBA00006138"/>
    </source>
</evidence>
<evidence type="ECO:0000313" key="8">
    <source>
        <dbReference type="Proteomes" id="UP001360560"/>
    </source>
</evidence>
<dbReference type="FunFam" id="3.30.70.100:FF:000002">
    <property type="entry name" value="V-type proton ATPase subunit C"/>
    <property type="match status" value="1"/>
</dbReference>
<comment type="subunit">
    <text evidence="6">V-ATPase is a heteromultimeric enzyme composed of a peripheral catalytic V1 complex (components A to H) attached to an integral membrane V0 proton pore complex.</text>
</comment>
<keyword evidence="8" id="KW-1185">Reference proteome</keyword>
<dbReference type="GO" id="GO:0046961">
    <property type="term" value="F:proton-transporting ATPase activity, rotational mechanism"/>
    <property type="evidence" value="ECO:0007669"/>
    <property type="project" value="InterPro"/>
</dbReference>
<dbReference type="InterPro" id="IPR036132">
    <property type="entry name" value="Vac_ATP_synth_c_sf"/>
</dbReference>
<gene>
    <name evidence="7" type="ORF">DASC09_007750</name>
</gene>
<evidence type="ECO:0000256" key="6">
    <source>
        <dbReference type="RuleBase" id="RU364010"/>
    </source>
</evidence>
<evidence type="ECO:0000256" key="5">
    <source>
        <dbReference type="ARBA" id="ARBA00053565"/>
    </source>
</evidence>
<evidence type="ECO:0000256" key="2">
    <source>
        <dbReference type="ARBA" id="ARBA00022448"/>
    </source>
</evidence>
<dbReference type="Gene3D" id="3.30.70.100">
    <property type="match status" value="1"/>
</dbReference>
<comment type="function">
    <text evidence="6">Subunit of the V1 complex of vacuolar(H+)-ATPase (V-ATPase), a multisubunit enzyme composed of a peripheral complex (V1) that hydrolyzes ATP and a membrane integral complex (V0) that translocates protons. V-ATPase is responsible for acidifying and maintaining the pH of intracellular compartments and in some cell types, is targeted to the plasma membrane, where it is responsible for acidifying the extracellular environment. Subunit C is necessary for the assembly of the catalytic sector of the enzyme and is likely to have a specific function in its catalytic activity.</text>
</comment>
<dbReference type="PANTHER" id="PTHR10137">
    <property type="entry name" value="V-TYPE PROTON ATPASE SUBUNIT C"/>
    <property type="match status" value="1"/>
</dbReference>
<name>A0AAV5QG67_9ASCO</name>
<dbReference type="RefSeq" id="XP_064850450.1">
    <property type="nucleotide sequence ID" value="XM_064994378.1"/>
</dbReference>
<organism evidence="7 8">
    <name type="scientific">Saccharomycopsis crataegensis</name>
    <dbReference type="NCBI Taxonomy" id="43959"/>
    <lineage>
        <taxon>Eukaryota</taxon>
        <taxon>Fungi</taxon>
        <taxon>Dikarya</taxon>
        <taxon>Ascomycota</taxon>
        <taxon>Saccharomycotina</taxon>
        <taxon>Saccharomycetes</taxon>
        <taxon>Saccharomycopsidaceae</taxon>
        <taxon>Saccharomycopsis</taxon>
    </lineage>
</organism>
<evidence type="ECO:0000256" key="3">
    <source>
        <dbReference type="ARBA" id="ARBA00022781"/>
    </source>
</evidence>
<dbReference type="AlphaFoldDB" id="A0AAV5QG67"/>
<keyword evidence="4 6" id="KW-0406">Ion transport</keyword>
<dbReference type="InterPro" id="IPR004907">
    <property type="entry name" value="ATPase_V1-cplx_csu"/>
</dbReference>
<dbReference type="Proteomes" id="UP001360560">
    <property type="component" value="Unassembled WGS sequence"/>
</dbReference>
<evidence type="ECO:0000256" key="4">
    <source>
        <dbReference type="ARBA" id="ARBA00023065"/>
    </source>
</evidence>
<protein>
    <recommendedName>
        <fullName evidence="6">V-type proton ATPase subunit C</fullName>
    </recommendedName>
</protein>
<dbReference type="CDD" id="cd14785">
    <property type="entry name" value="V-ATPase_C"/>
    <property type="match status" value="1"/>
</dbReference>
<keyword evidence="3 6" id="KW-0375">Hydrogen ion transport</keyword>
<dbReference type="EMBL" id="BTFZ01000001">
    <property type="protein sequence ID" value="GMM33450.1"/>
    <property type="molecule type" value="Genomic_DNA"/>
</dbReference>
<comment type="similarity">
    <text evidence="1 6">Belongs to the V-ATPase C subunit family.</text>
</comment>
<accession>A0AAV5QG67</accession>
<dbReference type="Gene3D" id="1.20.1460.10">
    <property type="entry name" value="subunit c (vma5p) of the yeast v-atpase, domain 2"/>
    <property type="match status" value="1"/>
</dbReference>
<dbReference type="PANTHER" id="PTHR10137:SF0">
    <property type="entry name" value="V-TYPE PROTON ATPASE SUBUNIT C"/>
    <property type="match status" value="1"/>
</dbReference>
<proteinExistence type="inferred from homology"/>
<dbReference type="Pfam" id="PF03223">
    <property type="entry name" value="V-ATPase_C"/>
    <property type="match status" value="1"/>
</dbReference>
<reference evidence="7 8" key="1">
    <citation type="journal article" date="2023" name="Elife">
        <title>Identification of key yeast species and microbe-microbe interactions impacting larval growth of Drosophila in the wild.</title>
        <authorList>
            <person name="Mure A."/>
            <person name="Sugiura Y."/>
            <person name="Maeda R."/>
            <person name="Honda K."/>
            <person name="Sakurai N."/>
            <person name="Takahashi Y."/>
            <person name="Watada M."/>
            <person name="Katoh T."/>
            <person name="Gotoh A."/>
            <person name="Gotoh Y."/>
            <person name="Taniguchi I."/>
            <person name="Nakamura K."/>
            <person name="Hayashi T."/>
            <person name="Katayama T."/>
            <person name="Uemura T."/>
            <person name="Hattori Y."/>
        </authorList>
    </citation>
    <scope>NUCLEOTIDE SEQUENCE [LARGE SCALE GENOMIC DNA]</scope>
    <source>
        <strain evidence="7 8">SC-9</strain>
    </source>
</reference>
<dbReference type="Gene3D" id="3.30.70.1180">
    <property type="entry name" value="Vacuolar atp synthase subunit c, domain 1"/>
    <property type="match status" value="1"/>
</dbReference>
<comment type="caution">
    <text evidence="7">The sequence shown here is derived from an EMBL/GenBank/DDBJ whole genome shotgun (WGS) entry which is preliminary data.</text>
</comment>
<sequence length="395" mass="44596">MSSGAGSFLIVSLPSNVAPSNNEELPLYLEKNLIGGHGVVSKFAIPTFKIGTLDSLVQQSDELEKMDVTINGILNKIDDILNAIYDNNSGLVASSKRIDGDKNAVEYIEKFRWNDTKYRTDNKSIKELIDLISNEAIDLDSDLRNLYNSYNVAKSNLSAANRKQNGDLSVISLHDIVGPQDFVLNSEHLVTVLVVVPKSLQKLWLSSYETLTEYVVPRSSHQITEDSEYVLNNVTLFKKKVPEFLAKCRELKFLPREFNYSEELVESLKQEYSLASRKESQMRGELIRLTRTSFQDVLAAWVHIKSLRVFVESILRYGLPPNFQSYFVRTNSGSEGEKSIANAKSELVKEFGYLGGNAFNKDKKGNVMKDSSLHQYAGLVDQDYEPFVLYTFQVN</sequence>
<evidence type="ECO:0000313" key="7">
    <source>
        <dbReference type="EMBL" id="GMM33450.1"/>
    </source>
</evidence>
<dbReference type="GeneID" id="90071429"/>
<comment type="function">
    <text evidence="5">Subunit of the V1 complex of vacuolar(H+)-ATPase (V-ATPase), a multisubunit enzyme composed of a peripheral complex (V1) that hydrolyzes ATP and a membrane integral complex (V0) that translocates protons. V-ATPase is responsible for acidifying and maintaining the pH of intracellular compartments. Subunit C is necessary for the assembly of the catalytic sector of the enzyme and is likely to have a specific function in its catalytic activity. Reversibly leaves the enzyme after glucose depletion, causing the catalytic subcomplex V1 to detach from the V0 section.</text>
</comment>